<proteinExistence type="predicted"/>
<dbReference type="PANTHER" id="PTHR43685:SF2">
    <property type="entry name" value="GLYCOSYLTRANSFERASE 2-LIKE DOMAIN-CONTAINING PROTEIN"/>
    <property type="match status" value="1"/>
</dbReference>
<dbReference type="Pfam" id="PF00535">
    <property type="entry name" value="Glycos_transf_2"/>
    <property type="match status" value="1"/>
</dbReference>
<dbReference type="SUPFAM" id="SSF53448">
    <property type="entry name" value="Nucleotide-diphospho-sugar transferases"/>
    <property type="match status" value="1"/>
</dbReference>
<feature type="domain" description="Glycosyltransferase 2-like" evidence="1">
    <location>
        <begin position="30"/>
        <end position="154"/>
    </location>
</feature>
<dbReference type="AlphaFoldDB" id="A0A1M5UDW8"/>
<dbReference type="InterPro" id="IPR029044">
    <property type="entry name" value="Nucleotide-diphossugar_trans"/>
</dbReference>
<keyword evidence="2" id="KW-0808">Transferase</keyword>
<gene>
    <name evidence="2" type="ORF">SAMN02745180_00612</name>
</gene>
<evidence type="ECO:0000313" key="3">
    <source>
        <dbReference type="Proteomes" id="UP000184389"/>
    </source>
</evidence>
<dbReference type="Gene3D" id="3.90.550.10">
    <property type="entry name" value="Spore Coat Polysaccharide Biosynthesis Protein SpsA, Chain A"/>
    <property type="match status" value="1"/>
</dbReference>
<dbReference type="EMBL" id="FQXR01000003">
    <property type="protein sequence ID" value="SHH61255.1"/>
    <property type="molecule type" value="Genomic_DNA"/>
</dbReference>
<keyword evidence="3" id="KW-1185">Reference proteome</keyword>
<organism evidence="2 3">
    <name type="scientific">Sporanaerobacter acetigenes DSM 13106</name>
    <dbReference type="NCBI Taxonomy" id="1123281"/>
    <lineage>
        <taxon>Bacteria</taxon>
        <taxon>Bacillati</taxon>
        <taxon>Bacillota</taxon>
        <taxon>Tissierellia</taxon>
        <taxon>Tissierellales</taxon>
        <taxon>Sporanaerobacteraceae</taxon>
        <taxon>Sporanaerobacter</taxon>
    </lineage>
</organism>
<dbReference type="OrthoDB" id="6713581at2"/>
<protein>
    <submittedName>
        <fullName evidence="2">Glycosyl transferase family 2</fullName>
    </submittedName>
</protein>
<dbReference type="PANTHER" id="PTHR43685">
    <property type="entry name" value="GLYCOSYLTRANSFERASE"/>
    <property type="match status" value="1"/>
</dbReference>
<name>A0A1M5UDW8_9FIRM</name>
<dbReference type="RefSeq" id="WP_072743193.1">
    <property type="nucleotide sequence ID" value="NZ_FQXR01000003.1"/>
</dbReference>
<dbReference type="GO" id="GO:0016740">
    <property type="term" value="F:transferase activity"/>
    <property type="evidence" value="ECO:0007669"/>
    <property type="project" value="UniProtKB-KW"/>
</dbReference>
<sequence>MNMNVLFPSTKFIKIKPYDLNELSNKGVSVITSTNRLNCMDNIFNNYLNQSFLKKELIIILNNNLLNLKEWEKKANKYKDIRVYQLDEKKSLGECLNYAVEKANYQIIAKFDDDDFYAHEYIKESIKPFLYTEASIIGKSTTYIYFQKNSILAIKNPKRENRYTYRVEGATMLIDKDVFKNVKFPNKNIGEDLEFCKSCIKKGYRIFSTSKYYYIYIRHNNHTWNIDDDELIKQCKVIGKLESPIDIPIF</sequence>
<accession>A0A1M5UDW8</accession>
<reference evidence="2 3" key="1">
    <citation type="submission" date="2016-11" db="EMBL/GenBank/DDBJ databases">
        <authorList>
            <person name="Jaros S."/>
            <person name="Januszkiewicz K."/>
            <person name="Wedrychowicz H."/>
        </authorList>
    </citation>
    <scope>NUCLEOTIDE SEQUENCE [LARGE SCALE GENOMIC DNA]</scope>
    <source>
        <strain evidence="2 3">DSM 13106</strain>
    </source>
</reference>
<evidence type="ECO:0000313" key="2">
    <source>
        <dbReference type="EMBL" id="SHH61255.1"/>
    </source>
</evidence>
<evidence type="ECO:0000259" key="1">
    <source>
        <dbReference type="Pfam" id="PF00535"/>
    </source>
</evidence>
<dbReference type="InterPro" id="IPR050834">
    <property type="entry name" value="Glycosyltransf_2"/>
</dbReference>
<dbReference type="InterPro" id="IPR001173">
    <property type="entry name" value="Glyco_trans_2-like"/>
</dbReference>
<dbReference type="Proteomes" id="UP000184389">
    <property type="component" value="Unassembled WGS sequence"/>
</dbReference>
<dbReference type="STRING" id="1123281.SAMN02745180_00612"/>